<dbReference type="SUPFAM" id="SSF81324">
    <property type="entry name" value="Voltage-gated potassium channels"/>
    <property type="match status" value="1"/>
</dbReference>
<dbReference type="InterPro" id="IPR003280">
    <property type="entry name" value="2pore_dom_K_chnl"/>
</dbReference>
<feature type="transmembrane region" description="Helical" evidence="9">
    <location>
        <begin position="198"/>
        <end position="220"/>
    </location>
</feature>
<evidence type="ECO:0000313" key="11">
    <source>
        <dbReference type="EMBL" id="CAD5210888.1"/>
    </source>
</evidence>
<name>A0A811K650_9BILA</name>
<evidence type="ECO:0000256" key="4">
    <source>
        <dbReference type="ARBA" id="ARBA00022989"/>
    </source>
</evidence>
<evidence type="ECO:0000256" key="7">
    <source>
        <dbReference type="ARBA" id="ARBA00023303"/>
    </source>
</evidence>
<organism evidence="11 12">
    <name type="scientific">Bursaphelenchus okinawaensis</name>
    <dbReference type="NCBI Taxonomy" id="465554"/>
    <lineage>
        <taxon>Eukaryota</taxon>
        <taxon>Metazoa</taxon>
        <taxon>Ecdysozoa</taxon>
        <taxon>Nematoda</taxon>
        <taxon>Chromadorea</taxon>
        <taxon>Rhabditida</taxon>
        <taxon>Tylenchina</taxon>
        <taxon>Tylenchomorpha</taxon>
        <taxon>Aphelenchoidea</taxon>
        <taxon>Aphelenchoididae</taxon>
        <taxon>Bursaphelenchus</taxon>
    </lineage>
</organism>
<dbReference type="Gene3D" id="1.10.287.70">
    <property type="match status" value="1"/>
</dbReference>
<dbReference type="PANTHER" id="PTHR11003">
    <property type="entry name" value="POTASSIUM CHANNEL, SUBFAMILY K"/>
    <property type="match status" value="1"/>
</dbReference>
<dbReference type="GO" id="GO:0015271">
    <property type="term" value="F:outward rectifier potassium channel activity"/>
    <property type="evidence" value="ECO:0007669"/>
    <property type="project" value="TreeGrafter"/>
</dbReference>
<accession>A0A811K650</accession>
<dbReference type="EMBL" id="CAJFDH010000002">
    <property type="protein sequence ID" value="CAD5210888.1"/>
    <property type="molecule type" value="Genomic_DNA"/>
</dbReference>
<dbReference type="Proteomes" id="UP000614601">
    <property type="component" value="Unassembled WGS sequence"/>
</dbReference>
<evidence type="ECO:0000256" key="5">
    <source>
        <dbReference type="ARBA" id="ARBA00023065"/>
    </source>
</evidence>
<keyword evidence="6 9" id="KW-0472">Membrane</keyword>
<dbReference type="Proteomes" id="UP000783686">
    <property type="component" value="Unassembled WGS sequence"/>
</dbReference>
<keyword evidence="12" id="KW-1185">Reference proteome</keyword>
<dbReference type="GO" id="GO:0030322">
    <property type="term" value="P:stabilization of membrane potential"/>
    <property type="evidence" value="ECO:0007669"/>
    <property type="project" value="TreeGrafter"/>
</dbReference>
<dbReference type="GO" id="GO:0022841">
    <property type="term" value="F:potassium ion leak channel activity"/>
    <property type="evidence" value="ECO:0007669"/>
    <property type="project" value="TreeGrafter"/>
</dbReference>
<dbReference type="GO" id="GO:0005886">
    <property type="term" value="C:plasma membrane"/>
    <property type="evidence" value="ECO:0007669"/>
    <property type="project" value="TreeGrafter"/>
</dbReference>
<keyword evidence="3 8" id="KW-0812">Transmembrane</keyword>
<protein>
    <recommendedName>
        <fullName evidence="10">Potassium channel domain-containing protein</fullName>
    </recommendedName>
</protein>
<keyword evidence="7 8" id="KW-0407">Ion channel</keyword>
<keyword evidence="5 8" id="KW-0406">Ion transport</keyword>
<evidence type="ECO:0000256" key="6">
    <source>
        <dbReference type="ARBA" id="ARBA00023136"/>
    </source>
</evidence>
<dbReference type="EMBL" id="CAJFCW020000002">
    <property type="protein sequence ID" value="CAG9092298.1"/>
    <property type="molecule type" value="Genomic_DNA"/>
</dbReference>
<dbReference type="PRINTS" id="PR01333">
    <property type="entry name" value="2POREKCHANEL"/>
</dbReference>
<evidence type="ECO:0000256" key="9">
    <source>
        <dbReference type="SAM" id="Phobius"/>
    </source>
</evidence>
<evidence type="ECO:0000256" key="8">
    <source>
        <dbReference type="RuleBase" id="RU003857"/>
    </source>
</evidence>
<comment type="similarity">
    <text evidence="8">Belongs to the two pore domain potassium channel (TC 1.A.1.8) family.</text>
</comment>
<evidence type="ECO:0000256" key="2">
    <source>
        <dbReference type="ARBA" id="ARBA00022448"/>
    </source>
</evidence>
<keyword evidence="4 9" id="KW-1133">Transmembrane helix</keyword>
<feature type="domain" description="Potassium channel" evidence="10">
    <location>
        <begin position="122"/>
        <end position="173"/>
    </location>
</feature>
<comment type="subcellular location">
    <subcellularLocation>
        <location evidence="1">Membrane</location>
        <topology evidence="1">Multi-pass membrane protein</topology>
    </subcellularLocation>
</comment>
<dbReference type="InterPro" id="IPR013099">
    <property type="entry name" value="K_chnl_dom"/>
</dbReference>
<reference evidence="11" key="1">
    <citation type="submission" date="2020-09" db="EMBL/GenBank/DDBJ databases">
        <authorList>
            <person name="Kikuchi T."/>
        </authorList>
    </citation>
    <scope>NUCLEOTIDE SEQUENCE</scope>
    <source>
        <strain evidence="11">SH1</strain>
    </source>
</reference>
<keyword evidence="2 8" id="KW-0813">Transport</keyword>
<gene>
    <name evidence="11" type="ORF">BOKJ2_LOCUS3419</name>
</gene>
<feature type="transmembrane region" description="Helical" evidence="9">
    <location>
        <begin position="256"/>
        <end position="280"/>
    </location>
</feature>
<dbReference type="Pfam" id="PF07885">
    <property type="entry name" value="Ion_trans_2"/>
    <property type="match status" value="1"/>
</dbReference>
<sequence>MIWLNESVKKAHRRIPPDVFVIVRRLAPILLLLALLVYLLIGATAFLAFEHTNHENYVKRFHLRLGANRKHASREITASLFNQSSNMLVIVDKVNQARMEELLYRHLKLYETELPINRPNDEAWSFTNSLTYCWALISTMGHGTRAPKTIGGQIFALFYASFGVPFYMGTIVTWAFTTLASVKWLLRQKMNDKSITEAHMLLTCTAVYVWFLIAFSVILYSSAIPDSYFRSLYTAVLSAFTVQTMDYNDFMEFDKVVTLTCVGVALYLGALVFLTAIGVYRNVDGCSKRTKAMDPISSDDIRQIDEEEEEPKKVHLVHSESIKSAPGSVPQAAPRFQVIVDEAGESHVNKPKKKTTFVKEVHHY</sequence>
<dbReference type="OrthoDB" id="5817652at2759"/>
<proteinExistence type="inferred from homology"/>
<feature type="transmembrane region" description="Helical" evidence="9">
    <location>
        <begin position="29"/>
        <end position="49"/>
    </location>
</feature>
<evidence type="ECO:0000313" key="12">
    <source>
        <dbReference type="Proteomes" id="UP000614601"/>
    </source>
</evidence>
<evidence type="ECO:0000259" key="10">
    <source>
        <dbReference type="Pfam" id="PF07885"/>
    </source>
</evidence>
<evidence type="ECO:0000256" key="3">
    <source>
        <dbReference type="ARBA" id="ARBA00022692"/>
    </source>
</evidence>
<dbReference type="PANTHER" id="PTHR11003:SF291">
    <property type="entry name" value="IP11374P"/>
    <property type="match status" value="1"/>
</dbReference>
<evidence type="ECO:0000256" key="1">
    <source>
        <dbReference type="ARBA" id="ARBA00004141"/>
    </source>
</evidence>
<comment type="caution">
    <text evidence="11">The sequence shown here is derived from an EMBL/GenBank/DDBJ whole genome shotgun (WGS) entry which is preliminary data.</text>
</comment>
<dbReference type="AlphaFoldDB" id="A0A811K650"/>